<reference evidence="1 2" key="1">
    <citation type="journal article" date="2016" name="Proc. Natl. Acad. Sci. U.S.A.">
        <title>Lipid metabolic changes in an early divergent fungus govern the establishment of a mutualistic symbiosis with endobacteria.</title>
        <authorList>
            <person name="Lastovetsky O.A."/>
            <person name="Gaspar M.L."/>
            <person name="Mondo S.J."/>
            <person name="LaButti K.M."/>
            <person name="Sandor L."/>
            <person name="Grigoriev I.V."/>
            <person name="Henry S.A."/>
            <person name="Pawlowska T.E."/>
        </authorList>
    </citation>
    <scope>NUCLEOTIDE SEQUENCE [LARGE SCALE GENOMIC DNA]</scope>
    <source>
        <strain evidence="1 2">ATCC 11559</strain>
    </source>
</reference>
<dbReference type="EMBL" id="KV921320">
    <property type="protein sequence ID" value="ORE18912.1"/>
    <property type="molecule type" value="Genomic_DNA"/>
</dbReference>
<protein>
    <submittedName>
        <fullName evidence="1">Uncharacterized protein</fullName>
    </submittedName>
</protein>
<proteinExistence type="predicted"/>
<dbReference type="Proteomes" id="UP000242381">
    <property type="component" value="Unassembled WGS sequence"/>
</dbReference>
<sequence>MDEYKHEDMINDNVDSDLEELQFHHHWTEDGFMSKYVSTRMSIMEYDRSKMVYSKGPRIEPEIRHSSDSMQSTITRLYPHLYGYPVKINDQVLTLGRSIRSIQMMISLLEEIELTKRMWAPRDLQLELVINARVTTCYNRIPLYAFNKAKNTAEWKEAKGINKMS</sequence>
<evidence type="ECO:0000313" key="2">
    <source>
        <dbReference type="Proteomes" id="UP000242381"/>
    </source>
</evidence>
<name>A0A1X0S3Q0_RHIZD</name>
<organism evidence="1 2">
    <name type="scientific">Rhizopus microsporus</name>
    <dbReference type="NCBI Taxonomy" id="58291"/>
    <lineage>
        <taxon>Eukaryota</taxon>
        <taxon>Fungi</taxon>
        <taxon>Fungi incertae sedis</taxon>
        <taxon>Mucoromycota</taxon>
        <taxon>Mucoromycotina</taxon>
        <taxon>Mucoromycetes</taxon>
        <taxon>Mucorales</taxon>
        <taxon>Mucorineae</taxon>
        <taxon>Rhizopodaceae</taxon>
        <taxon>Rhizopus</taxon>
    </lineage>
</organism>
<accession>A0A1X0S3Q0</accession>
<dbReference type="AlphaFoldDB" id="A0A1X0S3Q0"/>
<evidence type="ECO:0000313" key="1">
    <source>
        <dbReference type="EMBL" id="ORE18912.1"/>
    </source>
</evidence>
<gene>
    <name evidence="1" type="ORF">BCV71DRAFT_263416</name>
</gene>